<evidence type="ECO:0000256" key="1">
    <source>
        <dbReference type="ARBA" id="ARBA00004651"/>
    </source>
</evidence>
<evidence type="ECO:0000256" key="5">
    <source>
        <dbReference type="ARBA" id="ARBA00022692"/>
    </source>
</evidence>
<dbReference type="Pfam" id="PF00892">
    <property type="entry name" value="EamA"/>
    <property type="match status" value="1"/>
</dbReference>
<sequence>MLAALAAFCIWGLAPLYFRAIGSVPPFEIVAHRVLWSALFLAVLIALLPFAGGFGRVRSVLAQPKLLGLLTITALLTSSNWLVFIWAVDAERLLEASLGYFINPLVSVALGAIFLGERLRPLQAAAVAIAFAGVGWRVWQLGTLPWIALFLAGTFGLYGLLRKRAPIEAASGLFIETLLVAPLALGWLAWLAYRGDFSFGSGAHTDWLLPLSGIITAVPLMLFAIGARRLPLATVGFLQYLAPSINFVIAVWLFREPFDAAQFIGFLLIWTALAIYSADMLHAARGRHAAEAGRASAETSARSDSR</sequence>
<organism evidence="10 11">
    <name type="scientific">Thauera humireducens</name>
    <dbReference type="NCBI Taxonomy" id="1134435"/>
    <lineage>
        <taxon>Bacteria</taxon>
        <taxon>Pseudomonadati</taxon>
        <taxon>Pseudomonadota</taxon>
        <taxon>Betaproteobacteria</taxon>
        <taxon>Rhodocyclales</taxon>
        <taxon>Zoogloeaceae</taxon>
        <taxon>Thauera</taxon>
    </lineage>
</organism>
<dbReference type="EMBL" id="CP014646">
    <property type="protein sequence ID" value="AMO37712.1"/>
    <property type="molecule type" value="Genomic_DNA"/>
</dbReference>
<dbReference type="AlphaFoldDB" id="A0A127K6Y9"/>
<keyword evidence="7 8" id="KW-0472">Membrane</keyword>
<dbReference type="NCBIfam" id="TIGR00688">
    <property type="entry name" value="rarD"/>
    <property type="match status" value="1"/>
</dbReference>
<dbReference type="SUPFAM" id="SSF103481">
    <property type="entry name" value="Multidrug resistance efflux transporter EmrE"/>
    <property type="match status" value="2"/>
</dbReference>
<keyword evidence="11" id="KW-1185">Reference proteome</keyword>
<feature type="transmembrane region" description="Helical" evidence="8">
    <location>
        <begin position="34"/>
        <end position="54"/>
    </location>
</feature>
<keyword evidence="3" id="KW-0813">Transport</keyword>
<keyword evidence="6 8" id="KW-1133">Transmembrane helix</keyword>
<evidence type="ECO:0000256" key="6">
    <source>
        <dbReference type="ARBA" id="ARBA00022989"/>
    </source>
</evidence>
<keyword evidence="5 8" id="KW-0812">Transmembrane</keyword>
<dbReference type="PANTHER" id="PTHR22911">
    <property type="entry name" value="ACYL-MALONYL CONDENSING ENZYME-RELATED"/>
    <property type="match status" value="1"/>
</dbReference>
<evidence type="ECO:0000259" key="9">
    <source>
        <dbReference type="Pfam" id="PF00892"/>
    </source>
</evidence>
<dbReference type="PANTHER" id="PTHR22911:SF137">
    <property type="entry name" value="SOLUTE CARRIER FAMILY 35 MEMBER G2-RELATED"/>
    <property type="match status" value="1"/>
</dbReference>
<evidence type="ECO:0000256" key="4">
    <source>
        <dbReference type="ARBA" id="ARBA00022475"/>
    </source>
</evidence>
<dbReference type="InterPro" id="IPR000620">
    <property type="entry name" value="EamA_dom"/>
</dbReference>
<accession>A0A127K6Y9</accession>
<feature type="transmembrane region" description="Helical" evidence="8">
    <location>
        <begin position="173"/>
        <end position="192"/>
    </location>
</feature>
<dbReference type="KEGG" id="thu:AC731_012655"/>
<evidence type="ECO:0000313" key="11">
    <source>
        <dbReference type="Proteomes" id="UP000036902"/>
    </source>
</evidence>
<feature type="transmembrane region" description="Helical" evidence="8">
    <location>
        <begin position="145"/>
        <end position="161"/>
    </location>
</feature>
<evidence type="ECO:0000256" key="8">
    <source>
        <dbReference type="SAM" id="Phobius"/>
    </source>
</evidence>
<dbReference type="InterPro" id="IPR004626">
    <property type="entry name" value="RarD"/>
</dbReference>
<comment type="similarity">
    <text evidence="2">Belongs to the EamA transporter family.</text>
</comment>
<comment type="subcellular location">
    <subcellularLocation>
        <location evidence="1">Cell membrane</location>
        <topology evidence="1">Multi-pass membrane protein</topology>
    </subcellularLocation>
</comment>
<proteinExistence type="inferred from homology"/>
<evidence type="ECO:0000256" key="2">
    <source>
        <dbReference type="ARBA" id="ARBA00007362"/>
    </source>
</evidence>
<protein>
    <submittedName>
        <fullName evidence="10">Transporter</fullName>
    </submittedName>
</protein>
<dbReference type="GO" id="GO:0005886">
    <property type="term" value="C:plasma membrane"/>
    <property type="evidence" value="ECO:0007669"/>
    <property type="project" value="UniProtKB-SubCell"/>
</dbReference>
<gene>
    <name evidence="10" type="ORF">AC731_012655</name>
</gene>
<feature type="transmembrane region" description="Helical" evidence="8">
    <location>
        <begin position="122"/>
        <end position="139"/>
    </location>
</feature>
<feature type="transmembrane region" description="Helical" evidence="8">
    <location>
        <begin position="207"/>
        <end position="225"/>
    </location>
</feature>
<dbReference type="STRING" id="1134435.AC731_012655"/>
<dbReference type="InterPro" id="IPR037185">
    <property type="entry name" value="EmrE-like"/>
</dbReference>
<dbReference type="Proteomes" id="UP000036902">
    <property type="component" value="Chromosome"/>
</dbReference>
<reference evidence="11" key="1">
    <citation type="submission" date="2016-03" db="EMBL/GenBank/DDBJ databases">
        <authorList>
            <person name="Ma C."/>
            <person name="Zhou S."/>
            <person name="Yang G."/>
        </authorList>
    </citation>
    <scope>NUCLEOTIDE SEQUENCE [LARGE SCALE GENOMIC DNA]</scope>
    <source>
        <strain evidence="11">SgZ-1</strain>
    </source>
</reference>
<evidence type="ECO:0000256" key="7">
    <source>
        <dbReference type="ARBA" id="ARBA00023136"/>
    </source>
</evidence>
<feature type="transmembrane region" description="Helical" evidence="8">
    <location>
        <begin position="260"/>
        <end position="278"/>
    </location>
</feature>
<name>A0A127K6Y9_9RHOO</name>
<feature type="domain" description="EamA" evidence="9">
    <location>
        <begin position="2"/>
        <end position="134"/>
    </location>
</feature>
<evidence type="ECO:0000256" key="3">
    <source>
        <dbReference type="ARBA" id="ARBA00022448"/>
    </source>
</evidence>
<feature type="transmembrane region" description="Helical" evidence="8">
    <location>
        <begin position="66"/>
        <end position="86"/>
    </location>
</feature>
<dbReference type="RefSeq" id="WP_048706589.1">
    <property type="nucleotide sequence ID" value="NZ_CP014646.1"/>
</dbReference>
<evidence type="ECO:0000313" key="10">
    <source>
        <dbReference type="EMBL" id="AMO37712.1"/>
    </source>
</evidence>
<keyword evidence="4" id="KW-1003">Cell membrane</keyword>
<feature type="transmembrane region" description="Helical" evidence="8">
    <location>
        <begin position="98"/>
        <end position="115"/>
    </location>
</feature>
<feature type="transmembrane region" description="Helical" evidence="8">
    <location>
        <begin position="232"/>
        <end position="254"/>
    </location>
</feature>